<name>A0A4Y2CSZ1_ARAVE</name>
<keyword evidence="3" id="KW-1185">Reference proteome</keyword>
<gene>
    <name evidence="2" type="ORF">AVEN_230011_1</name>
</gene>
<evidence type="ECO:0000313" key="2">
    <source>
        <dbReference type="EMBL" id="GBM07571.1"/>
    </source>
</evidence>
<dbReference type="AlphaFoldDB" id="A0A4Y2CSZ1"/>
<comment type="caution">
    <text evidence="2">The sequence shown here is derived from an EMBL/GenBank/DDBJ whole genome shotgun (WGS) entry which is preliminary data.</text>
</comment>
<evidence type="ECO:0000313" key="3">
    <source>
        <dbReference type="Proteomes" id="UP000499080"/>
    </source>
</evidence>
<organism evidence="2 3">
    <name type="scientific">Araneus ventricosus</name>
    <name type="common">Orbweaver spider</name>
    <name type="synonym">Epeira ventricosa</name>
    <dbReference type="NCBI Taxonomy" id="182803"/>
    <lineage>
        <taxon>Eukaryota</taxon>
        <taxon>Metazoa</taxon>
        <taxon>Ecdysozoa</taxon>
        <taxon>Arthropoda</taxon>
        <taxon>Chelicerata</taxon>
        <taxon>Arachnida</taxon>
        <taxon>Araneae</taxon>
        <taxon>Araneomorphae</taxon>
        <taxon>Entelegynae</taxon>
        <taxon>Araneoidea</taxon>
        <taxon>Araneidae</taxon>
        <taxon>Araneus</taxon>
    </lineage>
</organism>
<proteinExistence type="predicted"/>
<sequence>MFSLVFLTFRLEVTGRLFGDLPQNFELRSCPSWHPLSKLPHHNSGKTFCHYIGFNMQESSYTASLQCNQVSNLEPSDTESDTLPLGRHVQKYKFRDAAGFANNDIKNSKATLFEN</sequence>
<feature type="chain" id="PRO_5021413506" evidence="1">
    <location>
        <begin position="16"/>
        <end position="115"/>
    </location>
</feature>
<dbReference type="EMBL" id="BGPR01000244">
    <property type="protein sequence ID" value="GBM07571.1"/>
    <property type="molecule type" value="Genomic_DNA"/>
</dbReference>
<accession>A0A4Y2CSZ1</accession>
<dbReference type="Proteomes" id="UP000499080">
    <property type="component" value="Unassembled WGS sequence"/>
</dbReference>
<protein>
    <submittedName>
        <fullName evidence="2">Uncharacterized protein</fullName>
    </submittedName>
</protein>
<evidence type="ECO:0000256" key="1">
    <source>
        <dbReference type="SAM" id="SignalP"/>
    </source>
</evidence>
<keyword evidence="1" id="KW-0732">Signal</keyword>
<reference evidence="2 3" key="1">
    <citation type="journal article" date="2019" name="Sci. Rep.">
        <title>Orb-weaving spider Araneus ventricosus genome elucidates the spidroin gene catalogue.</title>
        <authorList>
            <person name="Kono N."/>
            <person name="Nakamura H."/>
            <person name="Ohtoshi R."/>
            <person name="Moran D.A.P."/>
            <person name="Shinohara A."/>
            <person name="Yoshida Y."/>
            <person name="Fujiwara M."/>
            <person name="Mori M."/>
            <person name="Tomita M."/>
            <person name="Arakawa K."/>
        </authorList>
    </citation>
    <scope>NUCLEOTIDE SEQUENCE [LARGE SCALE GENOMIC DNA]</scope>
</reference>
<feature type="signal peptide" evidence="1">
    <location>
        <begin position="1"/>
        <end position="15"/>
    </location>
</feature>